<accession>A0A0M1N389</accession>
<reference evidence="2" key="1">
    <citation type="submission" date="2015-08" db="EMBL/GenBank/DDBJ databases">
        <title>Genome sequencing project for genomic taxonomy and phylogenomics of Bacillus-like bacteria.</title>
        <authorList>
            <person name="Liu B."/>
            <person name="Wang J."/>
            <person name="Zhu Y."/>
            <person name="Liu G."/>
            <person name="Chen Q."/>
            <person name="Chen Z."/>
            <person name="Lan J."/>
            <person name="Che J."/>
            <person name="Ge C."/>
            <person name="Shi H."/>
            <person name="Pan Z."/>
            <person name="Liu X."/>
        </authorList>
    </citation>
    <scope>NUCLEOTIDE SEQUENCE [LARGE SCALE GENOMIC DNA]</scope>
    <source>
        <strain evidence="2">FJAT-22460</strain>
    </source>
</reference>
<evidence type="ECO:0000313" key="1">
    <source>
        <dbReference type="EMBL" id="KOR76623.1"/>
    </source>
</evidence>
<dbReference type="OrthoDB" id="2488082at2"/>
<dbReference type="Proteomes" id="UP000036932">
    <property type="component" value="Unassembled WGS sequence"/>
</dbReference>
<dbReference type="SUPFAM" id="SSF63829">
    <property type="entry name" value="Calcium-dependent phosphotriesterase"/>
    <property type="match status" value="1"/>
</dbReference>
<protein>
    <submittedName>
        <fullName evidence="1">Uncharacterized protein</fullName>
    </submittedName>
</protein>
<sequence>MSFSDLGIPVDAVESRTAAVCTNDSGESRVVIAAKGFLIVVDPATGDCRQVNFPNRDVEYPYDTFSSKDGMFYMGAGVMFYAFDPFRLEFMDALRVGDQDELCGFSYAENEQGHIYMASYPQCRLCCYRKSERDISPLGSVDIEQKYPFHMAVDSHGWVYIGTGTSKKNIIAYDTSSGEKHSLLPDHLRTTGVGLVRQGYDDQRDIREQEYLAYAQIGSDWVRLERGEIIENIPGEQAPGSWYSGESFGKLHRQLPGNWQVVRHSLSERVLILQHRLTGQLTSIPLSYNSEGASLSPLFLGPDRNIYGTSNHPLHFYLYEPDQTRLHNWGPHIIENGAGGNLAAYAAQGNWIAGAAYPGGGLHLYDISKPIHIDQSTGELRNPICVTERPIDIHRPRCAIALSGGEHIAYGGFPGYGRVGGGLCIYHLPSGEDTLIPHTKLIPNQSTMALAETIDGHLVGGTSIETPGGANPISKAACIYKLDWRTRTLLNSWQPRADICEYSLLLVDSRDWIHALTSSSEYIVFDPKTESLIHQESLLEWGAIVRQGWELDEADGCIYGVLSKAVFRIPLDTLIPERIATPPAPITSGFVKRDRTLYFAISTHLWSYSLSER</sequence>
<proteinExistence type="predicted"/>
<dbReference type="EMBL" id="LIUT01000006">
    <property type="protein sequence ID" value="KOR76623.1"/>
    <property type="molecule type" value="Genomic_DNA"/>
</dbReference>
<dbReference type="AlphaFoldDB" id="A0A0M1N389"/>
<dbReference type="PATRIC" id="fig|1705565.3.peg.509"/>
<evidence type="ECO:0000313" key="2">
    <source>
        <dbReference type="Proteomes" id="UP000036932"/>
    </source>
</evidence>
<organism evidence="1 2">
    <name type="scientific">Paenibacillus solani</name>
    <dbReference type="NCBI Taxonomy" id="1705565"/>
    <lineage>
        <taxon>Bacteria</taxon>
        <taxon>Bacillati</taxon>
        <taxon>Bacillota</taxon>
        <taxon>Bacilli</taxon>
        <taxon>Bacillales</taxon>
        <taxon>Paenibacillaceae</taxon>
        <taxon>Paenibacillus</taxon>
    </lineage>
</organism>
<dbReference type="SUPFAM" id="SSF82171">
    <property type="entry name" value="DPP6 N-terminal domain-like"/>
    <property type="match status" value="1"/>
</dbReference>
<keyword evidence="2" id="KW-1185">Reference proteome</keyword>
<name>A0A0M1N389_9BACL</name>
<dbReference type="RefSeq" id="WP_054404518.1">
    <property type="nucleotide sequence ID" value="NZ_LIUT01000006.1"/>
</dbReference>
<gene>
    <name evidence="1" type="ORF">AM231_21970</name>
</gene>
<comment type="caution">
    <text evidence="1">The sequence shown here is derived from an EMBL/GenBank/DDBJ whole genome shotgun (WGS) entry which is preliminary data.</text>
</comment>